<name>A0AAU7YBA7_9PSED</name>
<dbReference type="InterPro" id="IPR037401">
    <property type="entry name" value="SnoaL-like"/>
</dbReference>
<dbReference type="Proteomes" id="UP001064896">
    <property type="component" value="Chromosome"/>
</dbReference>
<dbReference type="Pfam" id="PF13474">
    <property type="entry name" value="SnoaL_3"/>
    <property type="match status" value="1"/>
</dbReference>
<dbReference type="EMBL" id="AP023081">
    <property type="protein sequence ID" value="BCD88934.1"/>
    <property type="molecule type" value="Genomic_DNA"/>
</dbReference>
<evidence type="ECO:0000313" key="3">
    <source>
        <dbReference type="EMBL" id="XBY67024.1"/>
    </source>
</evidence>
<dbReference type="InterPro" id="IPR032710">
    <property type="entry name" value="NTF2-like_dom_sf"/>
</dbReference>
<protein>
    <submittedName>
        <fullName evidence="3">Nuclear transport factor 2 family protein</fullName>
    </submittedName>
</protein>
<evidence type="ECO:0000259" key="1">
    <source>
        <dbReference type="Pfam" id="PF13474"/>
    </source>
</evidence>
<dbReference type="SUPFAM" id="SSF54427">
    <property type="entry name" value="NTF2-like"/>
    <property type="match status" value="1"/>
</dbReference>
<accession>A0AAU7YBA7</accession>
<dbReference type="Gene3D" id="3.10.450.50">
    <property type="match status" value="1"/>
</dbReference>
<evidence type="ECO:0000313" key="4">
    <source>
        <dbReference type="Proteomes" id="UP001064896"/>
    </source>
</evidence>
<organism evidence="3">
    <name type="scientific">Pseudomonas solani</name>
    <dbReference type="NCBI Taxonomy" id="2731552"/>
    <lineage>
        <taxon>Bacteria</taxon>
        <taxon>Pseudomonadati</taxon>
        <taxon>Pseudomonadota</taxon>
        <taxon>Gammaproteobacteria</taxon>
        <taxon>Pseudomonadales</taxon>
        <taxon>Pseudomonadaceae</taxon>
        <taxon>Pseudomonas</taxon>
    </lineage>
</organism>
<keyword evidence="4" id="KW-1185">Reference proteome</keyword>
<feature type="domain" description="SnoaL-like" evidence="1">
    <location>
        <begin position="11"/>
        <end position="132"/>
    </location>
</feature>
<sequence>MSSNEQAVAEIQALLADWAEAVRSKDVKRIVGFYAEEVVAYDAILQLQFVGREAYGAHWAYCMEMCQGHSIFDPQHVKIRASGDVGFAHFLCLCGGTNAEGVEQQGYMRVSCGYQRSGGKWRIVHDHFSAPFDMESGQALFDLQP</sequence>
<reference evidence="2" key="1">
    <citation type="submission" date="2020-05" db="EMBL/GenBank/DDBJ databases">
        <title>Complete genome sequence of Pseudomonas sp. Sm006.</title>
        <authorList>
            <person name="Takeuchi K."/>
            <person name="Someya N."/>
        </authorList>
    </citation>
    <scope>NUCLEOTIDE SEQUENCE</scope>
    <source>
        <strain evidence="2">Sm006</strain>
    </source>
</reference>
<dbReference type="AlphaFoldDB" id="A0AAU7YBA7"/>
<dbReference type="RefSeq" id="WP_021221020.1">
    <property type="nucleotide sequence ID" value="NZ_AP023081.1"/>
</dbReference>
<gene>
    <name evidence="3" type="ORF">ABS648_15005</name>
    <name evidence="2" type="ORF">PSm6_53410</name>
</gene>
<reference evidence="3" key="2">
    <citation type="submission" date="2023-08" db="EMBL/GenBank/DDBJ databases">
        <title>Increased levels of nutrients transform a symbiont into a lethal pathobiont.</title>
        <authorList>
            <person name="Lachnit T."/>
            <person name="Ulrich L."/>
            <person name="Willmer F.M."/>
            <person name="Hasenbein T."/>
            <person name="Steiner L.X."/>
            <person name="Wolters M."/>
            <person name="Herbst E.M."/>
            <person name="Deines P."/>
        </authorList>
    </citation>
    <scope>NUCLEOTIDE SEQUENCE</scope>
    <source>
        <strain evidence="3">T3</strain>
    </source>
</reference>
<evidence type="ECO:0000313" key="2">
    <source>
        <dbReference type="EMBL" id="BCD88934.1"/>
    </source>
</evidence>
<dbReference type="EMBL" id="CP158373">
    <property type="protein sequence ID" value="XBY67024.1"/>
    <property type="molecule type" value="Genomic_DNA"/>
</dbReference>
<dbReference type="CDD" id="cd00531">
    <property type="entry name" value="NTF2_like"/>
    <property type="match status" value="1"/>
</dbReference>
<proteinExistence type="predicted"/>